<organism evidence="2 3">
    <name type="scientific">Phytoactinopolyspora mesophila</name>
    <dbReference type="NCBI Taxonomy" id="2650750"/>
    <lineage>
        <taxon>Bacteria</taxon>
        <taxon>Bacillati</taxon>
        <taxon>Actinomycetota</taxon>
        <taxon>Actinomycetes</taxon>
        <taxon>Jiangellales</taxon>
        <taxon>Jiangellaceae</taxon>
        <taxon>Phytoactinopolyspora</taxon>
    </lineage>
</organism>
<keyword evidence="3" id="KW-1185">Reference proteome</keyword>
<dbReference type="Gene3D" id="3.40.50.1820">
    <property type="entry name" value="alpha/beta hydrolase"/>
    <property type="match status" value="1"/>
</dbReference>
<dbReference type="Proteomes" id="UP000460435">
    <property type="component" value="Unassembled WGS sequence"/>
</dbReference>
<comment type="caution">
    <text evidence="2">The sequence shown here is derived from an EMBL/GenBank/DDBJ whole genome shotgun (WGS) entry which is preliminary data.</text>
</comment>
<dbReference type="RefSeq" id="WP_162452164.1">
    <property type="nucleotide sequence ID" value="NZ_WLZY01000007.1"/>
</dbReference>
<gene>
    <name evidence="2" type="ORF">F7O44_20650</name>
</gene>
<dbReference type="EMBL" id="WLZY01000007">
    <property type="protein sequence ID" value="NDL59487.1"/>
    <property type="molecule type" value="Genomic_DNA"/>
</dbReference>
<dbReference type="InterPro" id="IPR029058">
    <property type="entry name" value="AB_hydrolase_fold"/>
</dbReference>
<evidence type="ECO:0000313" key="3">
    <source>
        <dbReference type="Proteomes" id="UP000460435"/>
    </source>
</evidence>
<accession>A0A7K3M937</accession>
<dbReference type="InterPro" id="IPR050228">
    <property type="entry name" value="Carboxylesterase_BioH"/>
</dbReference>
<evidence type="ECO:0000259" key="1">
    <source>
        <dbReference type="Pfam" id="PF12697"/>
    </source>
</evidence>
<dbReference type="InterPro" id="IPR000073">
    <property type="entry name" value="AB_hydrolase_1"/>
</dbReference>
<sequence length="229" mass="25214">MRLHTRTWGDRDRTALLVHGIMSDSRTWHRVAPKIAEQGYRVIGVDLRGHGQSGRGRYTPQDWADDLVESLPEGIDVAIGHSLGAVALALAVDRLRPARVVYGDPAFLVDGRNGDPRQFRQFKHATREDIVARSPRWSSEDVDTELATLRDWDPDTVEGAALIAGADVVPLDPVVPSLVLLATESHFFSEATAGKLRQRGLQVRIVPGVGHTIHRDDLDAFVGALEGWI</sequence>
<dbReference type="PANTHER" id="PTHR43194:SF2">
    <property type="entry name" value="PEROXISOMAL MEMBRANE PROTEIN LPX1"/>
    <property type="match status" value="1"/>
</dbReference>
<reference evidence="2 3" key="1">
    <citation type="submission" date="2019-11" db="EMBL/GenBank/DDBJ databases">
        <authorList>
            <person name="Li X.-J."/>
            <person name="Feng X.-M."/>
        </authorList>
    </citation>
    <scope>NUCLEOTIDE SEQUENCE [LARGE SCALE GENOMIC DNA]</scope>
    <source>
        <strain evidence="2 3">XMNu-373</strain>
    </source>
</reference>
<protein>
    <submittedName>
        <fullName evidence="2">Alpha/beta fold hydrolase</fullName>
    </submittedName>
</protein>
<dbReference type="PANTHER" id="PTHR43194">
    <property type="entry name" value="HYDROLASE ALPHA/BETA FOLD FAMILY"/>
    <property type="match status" value="1"/>
</dbReference>
<dbReference type="AlphaFoldDB" id="A0A7K3M937"/>
<keyword evidence="2" id="KW-0378">Hydrolase</keyword>
<evidence type="ECO:0000313" key="2">
    <source>
        <dbReference type="EMBL" id="NDL59487.1"/>
    </source>
</evidence>
<name>A0A7K3M937_9ACTN</name>
<proteinExistence type="predicted"/>
<dbReference type="SUPFAM" id="SSF53474">
    <property type="entry name" value="alpha/beta-Hydrolases"/>
    <property type="match status" value="1"/>
</dbReference>
<dbReference type="Pfam" id="PF12697">
    <property type="entry name" value="Abhydrolase_6"/>
    <property type="match status" value="1"/>
</dbReference>
<dbReference type="GO" id="GO:0016787">
    <property type="term" value="F:hydrolase activity"/>
    <property type="evidence" value="ECO:0007669"/>
    <property type="project" value="UniProtKB-KW"/>
</dbReference>
<feature type="domain" description="AB hydrolase-1" evidence="1">
    <location>
        <begin position="16"/>
        <end position="223"/>
    </location>
</feature>